<evidence type="ECO:0000256" key="16">
    <source>
        <dbReference type="SAM" id="MobiDB-lite"/>
    </source>
</evidence>
<evidence type="ECO:0000256" key="3">
    <source>
        <dbReference type="ARBA" id="ARBA00011738"/>
    </source>
</evidence>
<evidence type="ECO:0000259" key="18">
    <source>
        <dbReference type="Pfam" id="PF07885"/>
    </source>
</evidence>
<evidence type="ECO:0000259" key="19">
    <source>
        <dbReference type="Pfam" id="PF13202"/>
    </source>
</evidence>
<keyword evidence="9" id="KW-0631">Potassium channel</keyword>
<name>A0ABD3IM52_EUCGL</name>
<dbReference type="InterPro" id="IPR018247">
    <property type="entry name" value="EF_Hand_1_Ca_BS"/>
</dbReference>
<dbReference type="EMBL" id="JBJKBG010000011">
    <property type="protein sequence ID" value="KAL3714528.1"/>
    <property type="molecule type" value="Genomic_DNA"/>
</dbReference>
<dbReference type="InterPro" id="IPR011992">
    <property type="entry name" value="EF-hand-dom_pair"/>
</dbReference>
<keyword evidence="11" id="KW-0630">Potassium</keyword>
<evidence type="ECO:0000256" key="17">
    <source>
        <dbReference type="SAM" id="Phobius"/>
    </source>
</evidence>
<keyword evidence="10" id="KW-0106">Calcium</keyword>
<evidence type="ECO:0000256" key="9">
    <source>
        <dbReference type="ARBA" id="ARBA00022826"/>
    </source>
</evidence>
<evidence type="ECO:0000256" key="4">
    <source>
        <dbReference type="ARBA" id="ARBA00022448"/>
    </source>
</evidence>
<keyword evidence="21" id="KW-1185">Reference proteome</keyword>
<evidence type="ECO:0000256" key="1">
    <source>
        <dbReference type="ARBA" id="ARBA00004141"/>
    </source>
</evidence>
<feature type="domain" description="Potassium channel" evidence="18">
    <location>
        <begin position="289"/>
        <end position="358"/>
    </location>
</feature>
<evidence type="ECO:0000256" key="13">
    <source>
        <dbReference type="ARBA" id="ARBA00023065"/>
    </source>
</evidence>
<dbReference type="Gene3D" id="1.10.287.70">
    <property type="match status" value="2"/>
</dbReference>
<organism evidence="20 21">
    <name type="scientific">Eucalyptus globulus</name>
    <name type="common">Tasmanian blue gum</name>
    <dbReference type="NCBI Taxonomy" id="34317"/>
    <lineage>
        <taxon>Eukaryota</taxon>
        <taxon>Viridiplantae</taxon>
        <taxon>Streptophyta</taxon>
        <taxon>Embryophyta</taxon>
        <taxon>Tracheophyta</taxon>
        <taxon>Spermatophyta</taxon>
        <taxon>Magnoliopsida</taxon>
        <taxon>eudicotyledons</taxon>
        <taxon>Gunneridae</taxon>
        <taxon>Pentapetalae</taxon>
        <taxon>rosids</taxon>
        <taxon>malvids</taxon>
        <taxon>Myrtales</taxon>
        <taxon>Myrtaceae</taxon>
        <taxon>Myrtoideae</taxon>
        <taxon>Eucalypteae</taxon>
        <taxon>Eucalyptus</taxon>
    </lineage>
</organism>
<feature type="domain" description="EF-hand" evidence="19">
    <location>
        <begin position="380"/>
        <end position="398"/>
    </location>
</feature>
<feature type="transmembrane region" description="Helical" evidence="17">
    <location>
        <begin position="188"/>
        <end position="205"/>
    </location>
</feature>
<evidence type="ECO:0000256" key="11">
    <source>
        <dbReference type="ARBA" id="ARBA00022958"/>
    </source>
</evidence>
<comment type="subunit">
    <text evidence="3">Homodimer.</text>
</comment>
<feature type="transmembrane region" description="Helical" evidence="17">
    <location>
        <begin position="282"/>
        <end position="306"/>
    </location>
</feature>
<keyword evidence="5" id="KW-0633">Potassium transport</keyword>
<comment type="similarity">
    <text evidence="2">Belongs to the two pore domain potassium channel (TC 1.A.1.7) family.</text>
</comment>
<feature type="domain" description="EF-hand" evidence="19">
    <location>
        <begin position="419"/>
        <end position="433"/>
    </location>
</feature>
<evidence type="ECO:0000256" key="2">
    <source>
        <dbReference type="ARBA" id="ARBA00010159"/>
    </source>
</evidence>
<accession>A0ABD3IM52</accession>
<evidence type="ECO:0000256" key="8">
    <source>
        <dbReference type="ARBA" id="ARBA00022737"/>
    </source>
</evidence>
<evidence type="ECO:0000256" key="15">
    <source>
        <dbReference type="ARBA" id="ARBA00023303"/>
    </source>
</evidence>
<dbReference type="InterPro" id="IPR013099">
    <property type="entry name" value="K_chnl_dom"/>
</dbReference>
<evidence type="ECO:0000256" key="6">
    <source>
        <dbReference type="ARBA" id="ARBA00022692"/>
    </source>
</evidence>
<dbReference type="Gene3D" id="1.10.238.10">
    <property type="entry name" value="EF-hand"/>
    <property type="match status" value="1"/>
</dbReference>
<reference evidence="20 21" key="1">
    <citation type="submission" date="2024-11" db="EMBL/GenBank/DDBJ databases">
        <title>Chromosome-level genome assembly of Eucalyptus globulus Labill. provides insights into its genome evolution.</title>
        <authorList>
            <person name="Li X."/>
        </authorList>
    </citation>
    <scope>NUCLEOTIDE SEQUENCE [LARGE SCALE GENOMIC DNA]</scope>
    <source>
        <strain evidence="20">CL2024</strain>
        <tissue evidence="20">Fresh tender leaves</tissue>
    </source>
</reference>
<keyword evidence="4" id="KW-0813">Transport</keyword>
<dbReference type="GO" id="GO:0005267">
    <property type="term" value="F:potassium channel activity"/>
    <property type="evidence" value="ECO:0007669"/>
    <property type="project" value="UniProtKB-KW"/>
</dbReference>
<evidence type="ECO:0008006" key="22">
    <source>
        <dbReference type="Google" id="ProtNLM"/>
    </source>
</evidence>
<keyword evidence="13" id="KW-0406">Ion transport</keyword>
<dbReference type="FunFam" id="1.10.287.70:FF:000102">
    <property type="entry name" value="Two-pore potassium channel 3"/>
    <property type="match status" value="1"/>
</dbReference>
<keyword evidence="12 17" id="KW-1133">Transmembrane helix</keyword>
<evidence type="ECO:0000313" key="21">
    <source>
        <dbReference type="Proteomes" id="UP001634007"/>
    </source>
</evidence>
<dbReference type="Pfam" id="PF13202">
    <property type="entry name" value="EF-hand_5"/>
    <property type="match status" value="2"/>
</dbReference>
<dbReference type="InterPro" id="IPR003280">
    <property type="entry name" value="2pore_dom_K_chnl"/>
</dbReference>
<keyword evidence="7" id="KW-0479">Metal-binding</keyword>
<evidence type="ECO:0000256" key="14">
    <source>
        <dbReference type="ARBA" id="ARBA00023136"/>
    </source>
</evidence>
<dbReference type="SUPFAM" id="SSF81324">
    <property type="entry name" value="Voltage-gated potassium channels"/>
    <property type="match status" value="2"/>
</dbReference>
<dbReference type="Proteomes" id="UP001634007">
    <property type="component" value="Unassembled WGS sequence"/>
</dbReference>
<evidence type="ECO:0000256" key="10">
    <source>
        <dbReference type="ARBA" id="ARBA00022837"/>
    </source>
</evidence>
<keyword evidence="15" id="KW-0407">Ion channel</keyword>
<proteinExistence type="inferred from homology"/>
<keyword evidence="8" id="KW-0677">Repeat</keyword>
<dbReference type="Pfam" id="PF07885">
    <property type="entry name" value="Ion_trans_2"/>
    <property type="match status" value="2"/>
</dbReference>
<comment type="subcellular location">
    <subcellularLocation>
        <location evidence="1">Membrane</location>
        <topology evidence="1">Multi-pass membrane protein</topology>
    </subcellularLocation>
</comment>
<keyword evidence="14 17" id="KW-0472">Membrane</keyword>
<sequence>MKHDEKSDLLHVAIVAIVAINPRHRHTSSRGAHLRHTLLPQASLPSLPPTGPPWSLQERSDTTTRASLAARMDDDDDDRRRPFLDSPAGPPLERTAEDHDLSRPFARSHDGGTRRGLQRCRTAPAMSVMSDLTRPGGPATPRDPNPRPGSGSGSVVRQALFFLCVYLLLGVGIYAFNRDRFSGVETHPVVDALYFCIVTMCTIGYGDIAPLTPGTKAFACVFVLVGFGFIGILLSGVVNFVLDLQENMILTTARLSGEGGGSGAVNYIVDVEKGRMRIRLKVGLALGVVVLCIGMGALVLCFVEGLDWLDSVYLAVMSVTTVGYGDRAFKTLPGRLFAAVWLLVSTLVVARAFLYLAEARIDKRHRRISKLVLHRDVTVEDFLAADINNNGFISKSEYVLYKLKEMEKISETDILQICDQFSKLDRNNSGKITLLNLLDNHL</sequence>
<feature type="compositionally biased region" description="Basic and acidic residues" evidence="16">
    <location>
        <begin position="94"/>
        <end position="113"/>
    </location>
</feature>
<dbReference type="GO" id="GO:0046872">
    <property type="term" value="F:metal ion binding"/>
    <property type="evidence" value="ECO:0007669"/>
    <property type="project" value="UniProtKB-KW"/>
</dbReference>
<dbReference type="PANTHER" id="PTHR11003:SF268">
    <property type="entry name" value="TWO-PORE POTASSIUM CHANNEL 4-RELATED"/>
    <property type="match status" value="1"/>
</dbReference>
<evidence type="ECO:0000256" key="12">
    <source>
        <dbReference type="ARBA" id="ARBA00022989"/>
    </source>
</evidence>
<feature type="transmembrane region" description="Helical" evidence="17">
    <location>
        <begin position="217"/>
        <end position="242"/>
    </location>
</feature>
<evidence type="ECO:0000256" key="5">
    <source>
        <dbReference type="ARBA" id="ARBA00022538"/>
    </source>
</evidence>
<protein>
    <recommendedName>
        <fullName evidence="22">Two-pore potassium channel 5</fullName>
    </recommendedName>
</protein>
<dbReference type="GO" id="GO:0005774">
    <property type="term" value="C:vacuolar membrane"/>
    <property type="evidence" value="ECO:0007669"/>
    <property type="project" value="UniProtKB-ARBA"/>
</dbReference>
<dbReference type="PANTHER" id="PTHR11003">
    <property type="entry name" value="POTASSIUM CHANNEL, SUBFAMILY K"/>
    <property type="match status" value="1"/>
</dbReference>
<dbReference type="SUPFAM" id="SSF47473">
    <property type="entry name" value="EF-hand"/>
    <property type="match status" value="1"/>
</dbReference>
<feature type="transmembrane region" description="Helical" evidence="17">
    <location>
        <begin position="336"/>
        <end position="357"/>
    </location>
</feature>
<feature type="transmembrane region" description="Helical" evidence="17">
    <location>
        <begin position="155"/>
        <end position="176"/>
    </location>
</feature>
<keyword evidence="6 17" id="KW-0812">Transmembrane</keyword>
<gene>
    <name evidence="20" type="ORF">ACJRO7_006445</name>
</gene>
<comment type="caution">
    <text evidence="20">The sequence shown here is derived from an EMBL/GenBank/DDBJ whole genome shotgun (WGS) entry which is preliminary data.</text>
</comment>
<dbReference type="InterPro" id="IPR002048">
    <property type="entry name" value="EF_hand_dom"/>
</dbReference>
<evidence type="ECO:0000313" key="20">
    <source>
        <dbReference type="EMBL" id="KAL3714528.1"/>
    </source>
</evidence>
<dbReference type="PRINTS" id="PR01333">
    <property type="entry name" value="2POREKCHANEL"/>
</dbReference>
<evidence type="ECO:0000256" key="7">
    <source>
        <dbReference type="ARBA" id="ARBA00022723"/>
    </source>
</evidence>
<dbReference type="AlphaFoldDB" id="A0ABD3IM52"/>
<feature type="region of interest" description="Disordered" evidence="16">
    <location>
        <begin position="40"/>
        <end position="151"/>
    </location>
</feature>
<feature type="domain" description="Potassium channel" evidence="18">
    <location>
        <begin position="162"/>
        <end position="241"/>
    </location>
</feature>
<dbReference type="PROSITE" id="PS00018">
    <property type="entry name" value="EF_HAND_1"/>
    <property type="match status" value="1"/>
</dbReference>